<accession>A0A6V7L983</accession>
<name>A0A6V7L983_9HYME</name>
<gene>
    <name evidence="1" type="ORF">BBRV_LOCUS99613</name>
</gene>
<sequence length="71" mass="8180">MFVFANPLANATEWRNVCTLTCNEAREELNVRLGGGIEPETIIRFMLEKEENWSAVSSFAKDIMTKLREEE</sequence>
<dbReference type="AlphaFoldDB" id="A0A6V7L983"/>
<reference evidence="1" key="1">
    <citation type="submission" date="2020-07" db="EMBL/GenBank/DDBJ databases">
        <authorList>
            <person name="Ferguson B K."/>
        </authorList>
    </citation>
    <scope>NUCLEOTIDE SEQUENCE</scope>
    <source>
        <strain evidence="1">L06</strain>
    </source>
</reference>
<dbReference type="EMBL" id="CADCXW020000339">
    <property type="protein sequence ID" value="CAD1572494.1"/>
    <property type="molecule type" value="Genomic_DNA"/>
</dbReference>
<protein>
    <submittedName>
        <fullName evidence="1">Uncharacterized protein</fullName>
    </submittedName>
</protein>
<organism evidence="1">
    <name type="scientific">Bracon brevicornis</name>
    <dbReference type="NCBI Taxonomy" id="1563983"/>
    <lineage>
        <taxon>Eukaryota</taxon>
        <taxon>Metazoa</taxon>
        <taxon>Ecdysozoa</taxon>
        <taxon>Arthropoda</taxon>
        <taxon>Hexapoda</taxon>
        <taxon>Insecta</taxon>
        <taxon>Pterygota</taxon>
        <taxon>Neoptera</taxon>
        <taxon>Endopterygota</taxon>
        <taxon>Hymenoptera</taxon>
        <taxon>Apocrita</taxon>
        <taxon>Ichneumonoidea</taxon>
        <taxon>Braconidae</taxon>
        <taxon>Braconinae</taxon>
        <taxon>Bracon</taxon>
    </lineage>
</organism>
<evidence type="ECO:0000313" key="1">
    <source>
        <dbReference type="EMBL" id="CAD1572494.1"/>
    </source>
</evidence>
<proteinExistence type="predicted"/>